<evidence type="ECO:0000256" key="1">
    <source>
        <dbReference type="ARBA" id="ARBA00022737"/>
    </source>
</evidence>
<feature type="repeat" description="PPR" evidence="2">
    <location>
        <begin position="1"/>
        <end position="33"/>
    </location>
</feature>
<keyword evidence="4" id="KW-1185">Reference proteome</keyword>
<dbReference type="Pfam" id="PF13041">
    <property type="entry name" value="PPR_2"/>
    <property type="match status" value="2"/>
</dbReference>
<dbReference type="Pfam" id="PF01535">
    <property type="entry name" value="PPR"/>
    <property type="match status" value="6"/>
</dbReference>
<feature type="repeat" description="PPR" evidence="2">
    <location>
        <begin position="100"/>
        <end position="134"/>
    </location>
</feature>
<accession>A0ABY9DEM2</accession>
<organism evidence="3 4">
    <name type="scientific">Vitis vinifera</name>
    <name type="common">Grape</name>
    <dbReference type="NCBI Taxonomy" id="29760"/>
    <lineage>
        <taxon>Eukaryota</taxon>
        <taxon>Viridiplantae</taxon>
        <taxon>Streptophyta</taxon>
        <taxon>Embryophyta</taxon>
        <taxon>Tracheophyta</taxon>
        <taxon>Spermatophyta</taxon>
        <taxon>Magnoliopsida</taxon>
        <taxon>eudicotyledons</taxon>
        <taxon>Gunneridae</taxon>
        <taxon>Pentapetalae</taxon>
        <taxon>rosids</taxon>
        <taxon>Vitales</taxon>
        <taxon>Vitaceae</taxon>
        <taxon>Viteae</taxon>
        <taxon>Vitis</taxon>
    </lineage>
</organism>
<gene>
    <name evidence="3" type="ORF">VitviT2T_023989</name>
</gene>
<proteinExistence type="predicted"/>
<dbReference type="PROSITE" id="PS51375">
    <property type="entry name" value="PPR"/>
    <property type="match status" value="6"/>
</dbReference>
<name>A0ABY9DEM2_VITVI</name>
<dbReference type="Proteomes" id="UP001227230">
    <property type="component" value="Chromosome 16"/>
</dbReference>
<dbReference type="EMBL" id="CP126663">
    <property type="protein sequence ID" value="WKA06067.1"/>
    <property type="molecule type" value="Genomic_DNA"/>
</dbReference>
<evidence type="ECO:0000313" key="4">
    <source>
        <dbReference type="Proteomes" id="UP001227230"/>
    </source>
</evidence>
<sequence length="606" mass="67272">MDWNLMIRKCVKQGFFTEALQIYSSMVRSGVHGSEFTFPFVLKACAKLPSLEDATKLHSHILLTGFQAHVFVQTALVDVYSKCCCFHSARLVFDQMPIKSLVSWNSIISAHCRDFHIDQSFGILKQMQLLGLELSSATFTGFLASCSLPQGLSIHGYITKLGLDLHLPLANSIMSMYIRLNQIDGALSVFYTLHQKSIVSWTIILGGYLSAGDVAKVFAVFNQMRCQCVGPDSIVFVNLISCCKLSGNLLLAMLVHSLLLKSGFDHKDPIDNLLVAMYAKCKDLVSARRVFDAVHEKSVFLWTSMISGYAQFGYPNEALHLFNMLLRTASRPNELTLATVLSACAEMGSLRMGEEIEQYILLNGLGSDLRVQTSLIHMFCKCGSIKKAQALFERIPNKDLAVWSAMINGYAVHGMGKEALNLFHKMQNEVGIKPDAIVYTSVLLACSHSGLIEDGLKYFRSMQKDFGIEPSIQHYSCLVDLLGRAGYVELALRTIQEMPVLVQARVWAPFLSACYTHHNLELGEFAAKNLFDLEPRSTGNFVLMTNLYTSMGKWKEAAKARSIINARGLVKEPGWSQIEIDGAVHVLAAEGQSHLESIDIHEVEAS</sequence>
<feature type="repeat" description="PPR" evidence="2">
    <location>
        <begin position="197"/>
        <end position="231"/>
    </location>
</feature>
<evidence type="ECO:0000256" key="2">
    <source>
        <dbReference type="PROSITE-ProRule" id="PRU00708"/>
    </source>
</evidence>
<keyword evidence="1" id="KW-0677">Repeat</keyword>
<evidence type="ECO:0000313" key="3">
    <source>
        <dbReference type="EMBL" id="WKA06067.1"/>
    </source>
</evidence>
<feature type="repeat" description="PPR" evidence="2">
    <location>
        <begin position="435"/>
        <end position="470"/>
    </location>
</feature>
<dbReference type="NCBIfam" id="TIGR00756">
    <property type="entry name" value="PPR"/>
    <property type="match status" value="6"/>
</dbReference>
<dbReference type="InterPro" id="IPR002885">
    <property type="entry name" value="PPR_rpt"/>
</dbReference>
<dbReference type="InterPro" id="IPR046848">
    <property type="entry name" value="E_motif"/>
</dbReference>
<dbReference type="InterPro" id="IPR046960">
    <property type="entry name" value="PPR_At4g14850-like_plant"/>
</dbReference>
<feature type="repeat" description="PPR" evidence="2">
    <location>
        <begin position="399"/>
        <end position="434"/>
    </location>
</feature>
<dbReference type="PANTHER" id="PTHR24015">
    <property type="entry name" value="OS07G0578800 PROTEIN-RELATED"/>
    <property type="match status" value="1"/>
</dbReference>
<evidence type="ECO:0008006" key="5">
    <source>
        <dbReference type="Google" id="ProtNLM"/>
    </source>
</evidence>
<dbReference type="InterPro" id="IPR011990">
    <property type="entry name" value="TPR-like_helical_dom_sf"/>
</dbReference>
<dbReference type="PANTHER" id="PTHR24015:SF1934">
    <property type="entry name" value="PENTATRICOPEPTIDE REPEAT-CONTAINING PROTEIN"/>
    <property type="match status" value="1"/>
</dbReference>
<protein>
    <recommendedName>
        <fullName evidence="5">Pentatricopeptide repeat-containing protein</fullName>
    </recommendedName>
</protein>
<reference evidence="3 4" key="1">
    <citation type="journal article" date="2023" name="Hortic Res">
        <title>The complete reference genome for grapevine (Vitis vinifera L.) genetics and breeding.</title>
        <authorList>
            <person name="Shi X."/>
            <person name="Cao S."/>
            <person name="Wang X."/>
            <person name="Huang S."/>
            <person name="Wang Y."/>
            <person name="Liu Z."/>
            <person name="Liu W."/>
            <person name="Leng X."/>
            <person name="Peng Y."/>
            <person name="Wang N."/>
            <person name="Wang Y."/>
            <person name="Ma Z."/>
            <person name="Xu X."/>
            <person name="Zhang F."/>
            <person name="Xue H."/>
            <person name="Zhong H."/>
            <person name="Wang Y."/>
            <person name="Zhang K."/>
            <person name="Velt A."/>
            <person name="Avia K."/>
            <person name="Holtgrawe D."/>
            <person name="Grimplet J."/>
            <person name="Matus J.T."/>
            <person name="Ware D."/>
            <person name="Wu X."/>
            <person name="Wang H."/>
            <person name="Liu C."/>
            <person name="Fang Y."/>
            <person name="Rustenholz C."/>
            <person name="Cheng Z."/>
            <person name="Xiao H."/>
            <person name="Zhou Y."/>
        </authorList>
    </citation>
    <scope>NUCLEOTIDE SEQUENCE [LARGE SCALE GENOMIC DNA]</scope>
    <source>
        <strain evidence="4">cv. Pinot noir / PN40024</strain>
        <tissue evidence="3">Leaf</tissue>
    </source>
</reference>
<feature type="repeat" description="PPR" evidence="2">
    <location>
        <begin position="298"/>
        <end position="332"/>
    </location>
</feature>
<dbReference type="Gene3D" id="1.25.40.10">
    <property type="entry name" value="Tetratricopeptide repeat domain"/>
    <property type="match status" value="4"/>
</dbReference>
<dbReference type="Pfam" id="PF20431">
    <property type="entry name" value="E_motif"/>
    <property type="match status" value="1"/>
</dbReference>